<feature type="region of interest" description="Disordered" evidence="1">
    <location>
        <begin position="33"/>
        <end position="53"/>
    </location>
</feature>
<feature type="region of interest" description="Disordered" evidence="1">
    <location>
        <begin position="103"/>
        <end position="122"/>
    </location>
</feature>
<sequence length="122" mass="12948">MTTGQRARPLVPPGMDRQVDFSLVDEAVQLLVADSGPNRSTSAPTPGSSTEVWFSPPVRMPLGISVGAVTTAGRLHLVFRHRHTQSSGDAASRFADRYMAELESLSPRPAARHPGSAGRAAT</sequence>
<evidence type="ECO:0000313" key="2">
    <source>
        <dbReference type="EMBL" id="CAA9274955.1"/>
    </source>
</evidence>
<dbReference type="EMBL" id="CADCSZ010000214">
    <property type="protein sequence ID" value="CAA9274955.1"/>
    <property type="molecule type" value="Genomic_DNA"/>
</dbReference>
<name>A0A6J4JE03_9ACTN</name>
<accession>A0A6J4JE03</accession>
<protein>
    <submittedName>
        <fullName evidence="2">Uncharacterized protein</fullName>
    </submittedName>
</protein>
<evidence type="ECO:0000256" key="1">
    <source>
        <dbReference type="SAM" id="MobiDB-lite"/>
    </source>
</evidence>
<proteinExistence type="predicted"/>
<gene>
    <name evidence="2" type="ORF">AVDCRST_MAG76-3602</name>
</gene>
<dbReference type="AlphaFoldDB" id="A0A6J4JE03"/>
<feature type="compositionally biased region" description="Polar residues" evidence="1">
    <location>
        <begin position="37"/>
        <end position="52"/>
    </location>
</feature>
<reference evidence="2" key="1">
    <citation type="submission" date="2020-02" db="EMBL/GenBank/DDBJ databases">
        <authorList>
            <person name="Meier V. D."/>
        </authorList>
    </citation>
    <scope>NUCLEOTIDE SEQUENCE</scope>
    <source>
        <strain evidence="2">AVDCRST_MAG76</strain>
    </source>
</reference>
<organism evidence="2">
    <name type="scientific">uncultured Acidimicrobiales bacterium</name>
    <dbReference type="NCBI Taxonomy" id="310071"/>
    <lineage>
        <taxon>Bacteria</taxon>
        <taxon>Bacillati</taxon>
        <taxon>Actinomycetota</taxon>
        <taxon>Acidimicrobiia</taxon>
        <taxon>Acidimicrobiales</taxon>
        <taxon>environmental samples</taxon>
    </lineage>
</organism>